<reference evidence="2" key="2">
    <citation type="submission" date="2023-04" db="EMBL/GenBank/DDBJ databases">
        <title>'Rhodoalgimonas zhirmunskyi' gen. nov., isolated from a red alga.</title>
        <authorList>
            <person name="Nedashkovskaya O.I."/>
            <person name="Otstavnykh N.Y."/>
            <person name="Bystritskaya E.P."/>
            <person name="Balabanova L.A."/>
            <person name="Isaeva M.P."/>
        </authorList>
    </citation>
    <scope>NUCLEOTIDE SEQUENCE</scope>
    <source>
        <strain evidence="2">10Alg 79</strain>
    </source>
</reference>
<organism evidence="2 3">
    <name type="scientific">Rhodalgimonas zhirmunskyi</name>
    <dbReference type="NCBI Taxonomy" id="2964767"/>
    <lineage>
        <taxon>Bacteria</taxon>
        <taxon>Pseudomonadati</taxon>
        <taxon>Pseudomonadota</taxon>
        <taxon>Alphaproteobacteria</taxon>
        <taxon>Rhodobacterales</taxon>
        <taxon>Roseobacteraceae</taxon>
        <taxon>Rhodalgimonas</taxon>
    </lineage>
</organism>
<keyword evidence="3" id="KW-1185">Reference proteome</keyword>
<evidence type="ECO:0000313" key="2">
    <source>
        <dbReference type="EMBL" id="MDQ2093275.1"/>
    </source>
</evidence>
<feature type="signal peptide" evidence="1">
    <location>
        <begin position="1"/>
        <end position="20"/>
    </location>
</feature>
<sequence length="101" mass="10772">MNRRPALILCFLLPLWSAGCGDFPELDARLGPADQTADYPKLVPFGPILAQAGEVTVAQSDVEGVAGRAAALRARAARMRGPIIDRATRARMRRGVDTSGL</sequence>
<feature type="chain" id="PRO_5042596545" evidence="1">
    <location>
        <begin position="21"/>
        <end position="101"/>
    </location>
</feature>
<evidence type="ECO:0000313" key="3">
    <source>
        <dbReference type="Proteomes" id="UP001227162"/>
    </source>
</evidence>
<gene>
    <name evidence="2" type="ORF">NOI20_04055</name>
</gene>
<dbReference type="AlphaFoldDB" id="A0AAJ1U515"/>
<comment type="caution">
    <text evidence="2">The sequence shown here is derived from an EMBL/GenBank/DDBJ whole genome shotgun (WGS) entry which is preliminary data.</text>
</comment>
<proteinExistence type="predicted"/>
<evidence type="ECO:0000256" key="1">
    <source>
        <dbReference type="SAM" id="SignalP"/>
    </source>
</evidence>
<dbReference type="PROSITE" id="PS51257">
    <property type="entry name" value="PROKAR_LIPOPROTEIN"/>
    <property type="match status" value="1"/>
</dbReference>
<dbReference type="RefSeq" id="WP_317624870.1">
    <property type="nucleotide sequence ID" value="NZ_JANFFA010000001.1"/>
</dbReference>
<name>A0AAJ1U515_9RHOB</name>
<dbReference type="EMBL" id="JANFFA010000001">
    <property type="protein sequence ID" value="MDQ2093275.1"/>
    <property type="molecule type" value="Genomic_DNA"/>
</dbReference>
<reference evidence="2" key="1">
    <citation type="submission" date="2022-07" db="EMBL/GenBank/DDBJ databases">
        <authorList>
            <person name="Otstavnykh N."/>
            <person name="Isaeva M."/>
            <person name="Bystritskaya E."/>
        </authorList>
    </citation>
    <scope>NUCLEOTIDE SEQUENCE</scope>
    <source>
        <strain evidence="2">10Alg 79</strain>
    </source>
</reference>
<keyword evidence="1" id="KW-0732">Signal</keyword>
<protein>
    <submittedName>
        <fullName evidence="2">Uncharacterized protein</fullName>
    </submittedName>
</protein>
<dbReference type="Proteomes" id="UP001227162">
    <property type="component" value="Unassembled WGS sequence"/>
</dbReference>
<accession>A0AAJ1U515</accession>